<keyword evidence="1" id="KW-0472">Membrane</keyword>
<protein>
    <submittedName>
        <fullName evidence="2">Uncharacterized protein</fullName>
    </submittedName>
</protein>
<evidence type="ECO:0000313" key="2">
    <source>
        <dbReference type="EMBL" id="ABQ31488.1"/>
    </source>
</evidence>
<dbReference type="EMBL" id="CP000697">
    <property type="protein sequence ID" value="ABQ31488.1"/>
    <property type="molecule type" value="Genomic_DNA"/>
</dbReference>
<accession>A5G0V6</accession>
<sequence length="86" mass="9739">MSDRVRYALRMARRVQHAKPAGSAQINPFIRQSVERLDRRHSMHHTYPQKTKSENRSEAIGVLLMGGASLIGLTLFALFRMHSGHG</sequence>
<keyword evidence="3" id="KW-1185">Reference proteome</keyword>
<dbReference type="Proteomes" id="UP000000245">
    <property type="component" value="Chromosome"/>
</dbReference>
<dbReference type="RefSeq" id="WP_012039943.1">
    <property type="nucleotide sequence ID" value="NC_009484.1"/>
</dbReference>
<proteinExistence type="predicted"/>
<dbReference type="AlphaFoldDB" id="A5G0V6"/>
<organism evidence="2 3">
    <name type="scientific">Acidiphilium cryptum (strain JF-5)</name>
    <dbReference type="NCBI Taxonomy" id="349163"/>
    <lineage>
        <taxon>Bacteria</taxon>
        <taxon>Pseudomonadati</taxon>
        <taxon>Pseudomonadota</taxon>
        <taxon>Alphaproteobacteria</taxon>
        <taxon>Acetobacterales</taxon>
        <taxon>Acidocellaceae</taxon>
        <taxon>Acidiphilium</taxon>
    </lineage>
</organism>
<evidence type="ECO:0000256" key="1">
    <source>
        <dbReference type="SAM" id="Phobius"/>
    </source>
</evidence>
<keyword evidence="1" id="KW-1133">Transmembrane helix</keyword>
<feature type="transmembrane region" description="Helical" evidence="1">
    <location>
        <begin position="59"/>
        <end position="79"/>
    </location>
</feature>
<keyword evidence="1" id="KW-0812">Transmembrane</keyword>
<evidence type="ECO:0000313" key="3">
    <source>
        <dbReference type="Proteomes" id="UP000000245"/>
    </source>
</evidence>
<name>A5G0V6_ACICJ</name>
<dbReference type="HOGENOM" id="CLU_2520035_0_0_5"/>
<gene>
    <name evidence="2" type="ordered locus">Acry_2293</name>
</gene>
<reference evidence="2 3" key="1">
    <citation type="submission" date="2007-05" db="EMBL/GenBank/DDBJ databases">
        <title>Complete sequence of chromosome of Acidiphilium cryptum JF-5.</title>
        <authorList>
            <consortium name="US DOE Joint Genome Institute"/>
            <person name="Copeland A."/>
            <person name="Lucas S."/>
            <person name="Lapidus A."/>
            <person name="Barry K."/>
            <person name="Detter J.C."/>
            <person name="Glavina del Rio T."/>
            <person name="Hammon N."/>
            <person name="Israni S."/>
            <person name="Dalin E."/>
            <person name="Tice H."/>
            <person name="Pitluck S."/>
            <person name="Sims D."/>
            <person name="Brettin T."/>
            <person name="Bruce D."/>
            <person name="Han C."/>
            <person name="Schmutz J."/>
            <person name="Larimer F."/>
            <person name="Land M."/>
            <person name="Hauser L."/>
            <person name="Kyrpides N."/>
            <person name="Kim E."/>
            <person name="Magnuson T."/>
            <person name="Richardson P."/>
        </authorList>
    </citation>
    <scope>NUCLEOTIDE SEQUENCE [LARGE SCALE GENOMIC DNA]</scope>
    <source>
        <strain evidence="2 3">JF-5</strain>
    </source>
</reference>
<dbReference type="KEGG" id="acr:Acry_2293"/>